<comment type="caution">
    <text evidence="2">The sequence shown here is derived from an EMBL/GenBank/DDBJ whole genome shotgun (WGS) entry which is preliminary data.</text>
</comment>
<sequence>MPIHLSYTISTPRRVRSPNDTSSPRRQRSSVSSPAKWIGRFAMRIKAFQCKPVSTSHTLVNGFSATETAADKVNVVGYSADDSNAFMSTFMSTDDESTDLGTAI</sequence>
<feature type="region of interest" description="Disordered" evidence="1">
    <location>
        <begin position="1"/>
        <end position="33"/>
    </location>
</feature>
<keyword evidence="3" id="KW-1185">Reference proteome</keyword>
<evidence type="ECO:0000313" key="3">
    <source>
        <dbReference type="Proteomes" id="UP000017559"/>
    </source>
</evidence>
<evidence type="ECO:0000313" key="2">
    <source>
        <dbReference type="EMBL" id="ESK94860.1"/>
    </source>
</evidence>
<evidence type="ECO:0000256" key="1">
    <source>
        <dbReference type="SAM" id="MobiDB-lite"/>
    </source>
</evidence>
<gene>
    <name evidence="2" type="ORF">Moror_14133</name>
</gene>
<organism evidence="2 3">
    <name type="scientific">Moniliophthora roreri (strain MCA 2997)</name>
    <name type="common">Cocoa frosty pod rot fungus</name>
    <name type="synonym">Crinipellis roreri</name>
    <dbReference type="NCBI Taxonomy" id="1381753"/>
    <lineage>
        <taxon>Eukaryota</taxon>
        <taxon>Fungi</taxon>
        <taxon>Dikarya</taxon>
        <taxon>Basidiomycota</taxon>
        <taxon>Agaricomycotina</taxon>
        <taxon>Agaricomycetes</taxon>
        <taxon>Agaricomycetidae</taxon>
        <taxon>Agaricales</taxon>
        <taxon>Marasmiineae</taxon>
        <taxon>Marasmiaceae</taxon>
        <taxon>Moniliophthora</taxon>
    </lineage>
</organism>
<proteinExistence type="predicted"/>
<protein>
    <submittedName>
        <fullName evidence="2">Uncharacterized protein</fullName>
    </submittedName>
</protein>
<dbReference type="Proteomes" id="UP000017559">
    <property type="component" value="Unassembled WGS sequence"/>
</dbReference>
<reference evidence="2 3" key="1">
    <citation type="journal article" date="2014" name="BMC Genomics">
        <title>Genome and secretome analysis of the hemibiotrophic fungal pathogen, Moniliophthora roreri, which causes frosty pod rot disease of cacao: mechanisms of the biotrophic and necrotrophic phases.</title>
        <authorList>
            <person name="Meinhardt L.W."/>
            <person name="Costa G.G.L."/>
            <person name="Thomazella D.P.T."/>
            <person name="Teixeira P.J.P.L."/>
            <person name="Carazzolle M.F."/>
            <person name="Schuster S.C."/>
            <person name="Carlson J.E."/>
            <person name="Guiltinan M.J."/>
            <person name="Mieczkowski P."/>
            <person name="Farmer A."/>
            <person name="Ramaraj T."/>
            <person name="Crozier J."/>
            <person name="Davis R.E."/>
            <person name="Shao J."/>
            <person name="Melnick R.L."/>
            <person name="Pereira G.A.G."/>
            <person name="Bailey B.A."/>
        </authorList>
    </citation>
    <scope>NUCLEOTIDE SEQUENCE [LARGE SCALE GENOMIC DNA]</scope>
    <source>
        <strain evidence="2 3">MCA 2997</strain>
    </source>
</reference>
<accession>V2XQN9</accession>
<dbReference type="EMBL" id="AWSO01000119">
    <property type="protein sequence ID" value="ESK94860.1"/>
    <property type="molecule type" value="Genomic_DNA"/>
</dbReference>
<dbReference type="HOGENOM" id="CLU_2250770_0_0_1"/>
<dbReference type="KEGG" id="mrr:Moror_14133"/>
<dbReference type="AlphaFoldDB" id="V2XQN9"/>
<name>V2XQN9_MONRO</name>